<protein>
    <submittedName>
        <fullName evidence="4">Cell wall hydrolase</fullName>
    </submittedName>
</protein>
<reference evidence="4" key="1">
    <citation type="submission" date="2020-08" db="EMBL/GenBank/DDBJ databases">
        <title>Genome public.</title>
        <authorList>
            <person name="Liu C."/>
            <person name="Sun Q."/>
        </authorList>
    </citation>
    <scope>NUCLEOTIDE SEQUENCE</scope>
    <source>
        <strain evidence="4">NSJ-33</strain>
    </source>
</reference>
<evidence type="ECO:0000256" key="2">
    <source>
        <dbReference type="SAM" id="SignalP"/>
    </source>
</evidence>
<feature type="domain" description="Cell wall hydrolase SleB" evidence="3">
    <location>
        <begin position="107"/>
        <end position="208"/>
    </location>
</feature>
<evidence type="ECO:0000256" key="1">
    <source>
        <dbReference type="SAM" id="Coils"/>
    </source>
</evidence>
<comment type="caution">
    <text evidence="4">The sequence shown here is derived from an EMBL/GenBank/DDBJ whole genome shotgun (WGS) entry which is preliminary data.</text>
</comment>
<name>A0A926I6F2_9FIRM</name>
<keyword evidence="5" id="KW-1185">Reference proteome</keyword>
<dbReference type="Pfam" id="PF07486">
    <property type="entry name" value="Hydrolase_2"/>
    <property type="match status" value="1"/>
</dbReference>
<feature type="signal peptide" evidence="2">
    <location>
        <begin position="1"/>
        <end position="22"/>
    </location>
</feature>
<sequence>MKHQSKIALALCAVTLSSVLMTGMGYSATIEAVHAQSPILLETPVAEWHRIRTEAEKASAALQKRAEEQAKAEAEKAKARRACAFTDEEVTMMEYIIQQEVRGASLKHKRVIANVIVNRVNSDSFPDTLEGVLFQKGQFTSAQNYYNRKYPPDEDTKRAVQEVLNRRCEDLSQGALYFYAPRWTAEKTASWFENKLDYLFELEGHRFFR</sequence>
<dbReference type="RefSeq" id="WP_249293622.1">
    <property type="nucleotide sequence ID" value="NZ_JACRSV010000001.1"/>
</dbReference>
<keyword evidence="1" id="KW-0175">Coiled coil</keyword>
<dbReference type="GO" id="GO:0016787">
    <property type="term" value="F:hydrolase activity"/>
    <property type="evidence" value="ECO:0007669"/>
    <property type="project" value="UniProtKB-KW"/>
</dbReference>
<evidence type="ECO:0000259" key="3">
    <source>
        <dbReference type="Pfam" id="PF07486"/>
    </source>
</evidence>
<dbReference type="Gene3D" id="1.10.10.2520">
    <property type="entry name" value="Cell wall hydrolase SleB, domain 1"/>
    <property type="match status" value="1"/>
</dbReference>
<dbReference type="InterPro" id="IPR042047">
    <property type="entry name" value="SleB_dom1"/>
</dbReference>
<feature type="chain" id="PRO_5039292441" evidence="2">
    <location>
        <begin position="23"/>
        <end position="209"/>
    </location>
</feature>
<keyword evidence="4" id="KW-0378">Hydrolase</keyword>
<keyword evidence="2" id="KW-0732">Signal</keyword>
<evidence type="ECO:0000313" key="5">
    <source>
        <dbReference type="Proteomes" id="UP000610760"/>
    </source>
</evidence>
<proteinExistence type="predicted"/>
<dbReference type="InterPro" id="IPR011105">
    <property type="entry name" value="Cell_wall_hydrolase_SleB"/>
</dbReference>
<accession>A0A926I6F2</accession>
<organism evidence="4 5">
    <name type="scientific">Fumia xinanensis</name>
    <dbReference type="NCBI Taxonomy" id="2763659"/>
    <lineage>
        <taxon>Bacteria</taxon>
        <taxon>Bacillati</taxon>
        <taxon>Bacillota</taxon>
        <taxon>Clostridia</taxon>
        <taxon>Eubacteriales</taxon>
        <taxon>Oscillospiraceae</taxon>
        <taxon>Fumia</taxon>
    </lineage>
</organism>
<gene>
    <name evidence="4" type="ORF">H8710_01505</name>
</gene>
<dbReference type="EMBL" id="JACRSV010000001">
    <property type="protein sequence ID" value="MBC8558737.1"/>
    <property type="molecule type" value="Genomic_DNA"/>
</dbReference>
<evidence type="ECO:0000313" key="4">
    <source>
        <dbReference type="EMBL" id="MBC8558737.1"/>
    </source>
</evidence>
<feature type="coiled-coil region" evidence="1">
    <location>
        <begin position="52"/>
        <end position="82"/>
    </location>
</feature>
<dbReference type="Proteomes" id="UP000610760">
    <property type="component" value="Unassembled WGS sequence"/>
</dbReference>
<dbReference type="AlphaFoldDB" id="A0A926I6F2"/>